<dbReference type="Pfam" id="PF05548">
    <property type="entry name" value="Peptidase_M11"/>
    <property type="match status" value="1"/>
</dbReference>
<dbReference type="Proteomes" id="UP000612055">
    <property type="component" value="Unassembled WGS sequence"/>
</dbReference>
<proteinExistence type="predicted"/>
<sequence>MRRRSVAFGVIGLLLPSLLLPVAAAASRRVLLDATAAPYLCELEGPVALFTPSTGAQPWLLGPTRLPTFRISQDALPVQHQLVILHGSIVTVKGTCVPSTRTLVASSVSLMGEVDAALVALAQLVGTGIDLDQTAASTQRAGRRLDEDSSVATPPKDGSTWDSAARRSRPPPSTTPEPPKKKGWKQPPPLPGPPSSPPTADSPPSPPSPPIPRRPRRPKLPSREDLSPPSSPSPPSPPKPRAPRVPRAKPPPAVALEPARSHPPSSPSPPSPPKPRVPRVPRAKPPPAASLEPPPSQPPSQPPSPRGRFKARPPSPVKPPSPRTPRTPRPSPPPRRSPPSPPPPSPRPIRSPPPPRRSPPPPSPPPTRSPPPKRSQPPPLRTSPSPTPNPGPSAGVIQPRSGDLGTNPAPVWPQQAGARRFTSLVLIVDLCGKGPNFDSDYMRMHWSNQYSGGRGPTLEDMVTKCSYGKWAYEPQDNLVLPVRVQVPCSGTGSMGPWTSRDCRDVDRMGWAEAAMDWVRKNTDIDPSAFVHRILMLPLQTANCNPALAALAMQNCAWSGNCFVWSFGEPNPRSLLHEIGHNLGLFHAWTYWDLNQYGDTAAIMGSGPSPMCWNAAQSEALGISRPIAEVAGSDLRAGTWLTIKLPPTFLTDVNYVRIATTWMADPNFKAGYVYLSYKLASPNAGDAGLSKKDSQHVHIHSYLGNPSIQARNYTMLLGTVTAGDTWPSPTQVTASRYPWRLLVTSVETPPYSSSSVEDMLATVQVCRFISSPSECGSAPLASGASTRSAAAADDSVRATSGASASAALTDAALRSASADFCGDGVCGSGEDAPSCPVDCCASASAATCGDGVCDAWAGESCSSCPQDCARVRTGGQDILPFWVEPSGHIDFESHSRENSGSGPQWYCCGGGDRGQGCGVAACSAAGKACQATCAAGGGPASRHRHRSLLGWFDK</sequence>
<feature type="region of interest" description="Disordered" evidence="1">
    <location>
        <begin position="138"/>
        <end position="413"/>
    </location>
</feature>
<dbReference type="AlphaFoldDB" id="A0A835Y5W4"/>
<gene>
    <name evidence="4" type="ORF">HYH03_004928</name>
</gene>
<evidence type="ECO:0000259" key="3">
    <source>
        <dbReference type="Pfam" id="PF05548"/>
    </source>
</evidence>
<keyword evidence="5" id="KW-1185">Reference proteome</keyword>
<evidence type="ECO:0000256" key="1">
    <source>
        <dbReference type="SAM" id="MobiDB-lite"/>
    </source>
</evidence>
<reference evidence="4" key="1">
    <citation type="journal article" date="2020" name="bioRxiv">
        <title>Comparative genomics of Chlamydomonas.</title>
        <authorList>
            <person name="Craig R.J."/>
            <person name="Hasan A.R."/>
            <person name="Ness R.W."/>
            <person name="Keightley P.D."/>
        </authorList>
    </citation>
    <scope>NUCLEOTIDE SEQUENCE</scope>
    <source>
        <strain evidence="4">CCAP 11/70</strain>
    </source>
</reference>
<dbReference type="OrthoDB" id="538190at2759"/>
<evidence type="ECO:0000313" key="5">
    <source>
        <dbReference type="Proteomes" id="UP000612055"/>
    </source>
</evidence>
<evidence type="ECO:0000313" key="4">
    <source>
        <dbReference type="EMBL" id="KAG2496922.1"/>
    </source>
</evidence>
<evidence type="ECO:0000256" key="2">
    <source>
        <dbReference type="SAM" id="SignalP"/>
    </source>
</evidence>
<name>A0A835Y5W4_9CHLO</name>
<accession>A0A835Y5W4</accession>
<comment type="caution">
    <text evidence="4">The sequence shown here is derived from an EMBL/GenBank/DDBJ whole genome shotgun (WGS) entry which is preliminary data.</text>
</comment>
<protein>
    <recommendedName>
        <fullName evidence="3">Peptidase M11 gametolysin domain-containing protein</fullName>
    </recommendedName>
</protein>
<dbReference type="InterPro" id="IPR008752">
    <property type="entry name" value="Peptidase_M11"/>
</dbReference>
<keyword evidence="2" id="KW-0732">Signal</keyword>
<feature type="compositionally biased region" description="Pro residues" evidence="1">
    <location>
        <begin position="264"/>
        <end position="275"/>
    </location>
</feature>
<feature type="compositionally biased region" description="Pro residues" evidence="1">
    <location>
        <begin position="283"/>
        <end position="305"/>
    </location>
</feature>
<feature type="domain" description="Peptidase M11 gametolysin" evidence="3">
    <location>
        <begin position="422"/>
        <end position="703"/>
    </location>
</feature>
<feature type="compositionally biased region" description="Pro residues" evidence="1">
    <location>
        <begin position="313"/>
        <end position="391"/>
    </location>
</feature>
<feature type="compositionally biased region" description="Pro residues" evidence="1">
    <location>
        <begin position="229"/>
        <end position="240"/>
    </location>
</feature>
<dbReference type="EMBL" id="JAEHOE010000016">
    <property type="protein sequence ID" value="KAG2496922.1"/>
    <property type="molecule type" value="Genomic_DNA"/>
</dbReference>
<feature type="chain" id="PRO_5032879332" description="Peptidase M11 gametolysin domain-containing protein" evidence="2">
    <location>
        <begin position="26"/>
        <end position="953"/>
    </location>
</feature>
<dbReference type="SUPFAM" id="SSF55486">
    <property type="entry name" value="Metalloproteases ('zincins'), catalytic domain"/>
    <property type="match status" value="1"/>
</dbReference>
<feature type="signal peptide" evidence="2">
    <location>
        <begin position="1"/>
        <end position="25"/>
    </location>
</feature>
<organism evidence="4 5">
    <name type="scientific">Edaphochlamys debaryana</name>
    <dbReference type="NCBI Taxonomy" id="47281"/>
    <lineage>
        <taxon>Eukaryota</taxon>
        <taxon>Viridiplantae</taxon>
        <taxon>Chlorophyta</taxon>
        <taxon>core chlorophytes</taxon>
        <taxon>Chlorophyceae</taxon>
        <taxon>CS clade</taxon>
        <taxon>Chlamydomonadales</taxon>
        <taxon>Chlamydomonadales incertae sedis</taxon>
        <taxon>Edaphochlamys</taxon>
    </lineage>
</organism>
<feature type="compositionally biased region" description="Pro residues" evidence="1">
    <location>
        <begin position="186"/>
        <end position="212"/>
    </location>
</feature>